<feature type="domain" description="IF rod" evidence="7">
    <location>
        <begin position="82"/>
        <end position="395"/>
    </location>
</feature>
<evidence type="ECO:0000256" key="1">
    <source>
        <dbReference type="ARBA" id="ARBA00022754"/>
    </source>
</evidence>
<reference evidence="10" key="3">
    <citation type="submission" date="2025-04" db="UniProtKB">
        <authorList>
            <consortium name="RefSeq"/>
        </authorList>
    </citation>
    <scope>IDENTIFICATION</scope>
    <source>
        <tissue evidence="10">Blood</tissue>
    </source>
</reference>
<reference evidence="8" key="1">
    <citation type="journal article" date="2012" name="BMC Genomics">
        <title>Efficient assembly and annotation of the transcriptome of catfish by RNA-Seq analysis of a doubled haploid homozygote.</title>
        <authorList>
            <person name="Liu S."/>
            <person name="Zhang Y."/>
            <person name="Zhou Z."/>
            <person name="Waldbieser G."/>
            <person name="Sun F."/>
            <person name="Lu J."/>
            <person name="Zhang J."/>
            <person name="Jiang Y."/>
            <person name="Zhang H."/>
            <person name="Wang X."/>
            <person name="Rajendran K.V."/>
            <person name="Khoo L."/>
            <person name="Kucuktas H."/>
            <person name="Peatman E."/>
            <person name="Liu Z."/>
        </authorList>
    </citation>
    <scope>NUCLEOTIDE SEQUENCE</scope>
    <source>
        <tissue evidence="8">Mixed</tissue>
    </source>
</reference>
<dbReference type="FunFam" id="1.20.5.1160:FF:000001">
    <property type="entry name" value="Keratin type II"/>
    <property type="match status" value="1"/>
</dbReference>
<dbReference type="GO" id="GO:0045098">
    <property type="term" value="C:type III intermediate filament"/>
    <property type="evidence" value="ECO:0007669"/>
    <property type="project" value="TreeGrafter"/>
</dbReference>
<dbReference type="GO" id="GO:0030424">
    <property type="term" value="C:axon"/>
    <property type="evidence" value="ECO:0007669"/>
    <property type="project" value="TreeGrafter"/>
</dbReference>
<evidence type="ECO:0000259" key="7">
    <source>
        <dbReference type="PROSITE" id="PS51842"/>
    </source>
</evidence>
<dbReference type="InterPro" id="IPR002957">
    <property type="entry name" value="Keratin_I"/>
</dbReference>
<dbReference type="FunFam" id="1.20.5.500:FF:000001">
    <property type="entry name" value="Type II keratin 23"/>
    <property type="match status" value="1"/>
</dbReference>
<dbReference type="InterPro" id="IPR006821">
    <property type="entry name" value="Intermed_filament_DNA-bd"/>
</dbReference>
<dbReference type="GeneID" id="108255234"/>
<feature type="region of interest" description="Disordered" evidence="6">
    <location>
        <begin position="432"/>
        <end position="454"/>
    </location>
</feature>
<dbReference type="GO" id="GO:0005737">
    <property type="term" value="C:cytoplasm"/>
    <property type="evidence" value="ECO:0007669"/>
    <property type="project" value="TreeGrafter"/>
</dbReference>
<dbReference type="EMBL" id="JT405522">
    <property type="protein sequence ID" value="AHH37218.1"/>
    <property type="molecule type" value="mRNA"/>
</dbReference>
<name>W5U5P3_ICTPU</name>
<dbReference type="OMA" id="MSHHPAG"/>
<dbReference type="PROSITE" id="PS00226">
    <property type="entry name" value="IF_ROD_1"/>
    <property type="match status" value="1"/>
</dbReference>
<evidence type="ECO:0000313" key="10">
    <source>
        <dbReference type="RefSeq" id="XP_017306539.1"/>
    </source>
</evidence>
<dbReference type="InterPro" id="IPR039008">
    <property type="entry name" value="IF_rod_dom"/>
</dbReference>
<comment type="similarity">
    <text evidence="3 4">Belongs to the intermediate filament family.</text>
</comment>
<feature type="coiled-coil region" evidence="5">
    <location>
        <begin position="72"/>
        <end position="120"/>
    </location>
</feature>
<dbReference type="RefSeq" id="XP_017306539.1">
    <property type="nucleotide sequence ID" value="XM_017451050.3"/>
</dbReference>
<feature type="coiled-coil region" evidence="5">
    <location>
        <begin position="151"/>
        <end position="227"/>
    </location>
</feature>
<proteinExistence type="evidence at transcript level"/>
<dbReference type="GO" id="GO:0045109">
    <property type="term" value="P:intermediate filament organization"/>
    <property type="evidence" value="ECO:0007669"/>
    <property type="project" value="TreeGrafter"/>
</dbReference>
<dbReference type="PANTHER" id="PTHR45652:SF14">
    <property type="entry name" value="PERIPHERIN"/>
    <property type="match status" value="1"/>
</dbReference>
<protein>
    <submittedName>
        <fullName evidence="10">Peripherin</fullName>
    </submittedName>
    <submittedName>
        <fullName evidence="8">Plasticin</fullName>
    </submittedName>
</protein>
<dbReference type="GO" id="GO:0005200">
    <property type="term" value="F:structural constituent of cytoskeleton"/>
    <property type="evidence" value="ECO:0007669"/>
    <property type="project" value="TreeGrafter"/>
</dbReference>
<dbReference type="Pfam" id="PF00038">
    <property type="entry name" value="Filament"/>
    <property type="match status" value="1"/>
</dbReference>
<reference evidence="9" key="2">
    <citation type="journal article" date="2016" name="Nat. Commun.">
        <title>The channel catfish genome sequence provides insights into the evolution of scale formation in teleosts.</title>
        <authorList>
            <person name="Liu Z."/>
            <person name="Liu S."/>
            <person name="Yao J."/>
            <person name="Bao L."/>
            <person name="Zhang J."/>
            <person name="Li Y."/>
            <person name="Jiang C."/>
            <person name="Sun L."/>
            <person name="Wang R."/>
            <person name="Zhang Y."/>
            <person name="Zhou T."/>
            <person name="Zeng Q."/>
            <person name="Fu Q."/>
            <person name="Gao S."/>
            <person name="Li N."/>
            <person name="Koren S."/>
            <person name="Jiang Y."/>
            <person name="Zimin A."/>
            <person name="Xu P."/>
            <person name="Phillippy A.M."/>
            <person name="Geng X."/>
            <person name="Song L."/>
            <person name="Sun F."/>
            <person name="Li C."/>
            <person name="Wang X."/>
            <person name="Chen A."/>
            <person name="Jin Y."/>
            <person name="Yuan Z."/>
            <person name="Yang Y."/>
            <person name="Tan S."/>
            <person name="Peatman E."/>
            <person name="Lu J."/>
            <person name="Qin Z."/>
            <person name="Dunham R."/>
            <person name="Li Z."/>
            <person name="Sonstegard T."/>
            <person name="Feng J."/>
            <person name="Danzmann R.G."/>
            <person name="Schroeder S."/>
            <person name="Scheffler B."/>
            <person name="Duke M.V."/>
            <person name="Ballard L."/>
            <person name="Kucuktas H."/>
            <person name="Kaltenboeck L."/>
            <person name="Liu H."/>
            <person name="Armbruster J."/>
            <person name="Xie Y."/>
            <person name="Kirby M.L."/>
            <person name="Tian Y."/>
            <person name="Flanagan M.E."/>
            <person name="Mu W."/>
            <person name="Waldbieser G.C."/>
        </authorList>
    </citation>
    <scope>NUCLEOTIDE SEQUENCE [LARGE SCALE GENOMIC DNA]</scope>
    <source>
        <strain evidence="9">SDA103</strain>
    </source>
</reference>
<dbReference type="SMART" id="SM01391">
    <property type="entry name" value="Filament"/>
    <property type="match status" value="1"/>
</dbReference>
<dbReference type="Pfam" id="PF04732">
    <property type="entry name" value="Filament_head"/>
    <property type="match status" value="1"/>
</dbReference>
<dbReference type="PRINTS" id="PR01248">
    <property type="entry name" value="TYPE1KERATIN"/>
</dbReference>
<dbReference type="GO" id="GO:0005886">
    <property type="term" value="C:plasma membrane"/>
    <property type="evidence" value="ECO:0007669"/>
    <property type="project" value="TreeGrafter"/>
</dbReference>
<evidence type="ECO:0000256" key="3">
    <source>
        <dbReference type="ARBA" id="ARBA00061646"/>
    </source>
</evidence>
<evidence type="ECO:0000256" key="2">
    <source>
        <dbReference type="ARBA" id="ARBA00023054"/>
    </source>
</evidence>
<evidence type="ECO:0000313" key="9">
    <source>
        <dbReference type="Proteomes" id="UP000221080"/>
    </source>
</evidence>
<dbReference type="PROSITE" id="PS51842">
    <property type="entry name" value="IF_ROD_2"/>
    <property type="match status" value="1"/>
</dbReference>
<dbReference type="Gene3D" id="1.20.5.500">
    <property type="entry name" value="Single helix bin"/>
    <property type="match status" value="1"/>
</dbReference>
<evidence type="ECO:0000313" key="8">
    <source>
        <dbReference type="EMBL" id="AHH37218.1"/>
    </source>
</evidence>
<dbReference type="SUPFAM" id="SSF64593">
    <property type="entry name" value="Intermediate filament protein, coiled coil region"/>
    <property type="match status" value="2"/>
</dbReference>
<dbReference type="OrthoDB" id="2441647at2759"/>
<dbReference type="PANTHER" id="PTHR45652">
    <property type="entry name" value="GLIAL FIBRILLARY ACIDIC PROTEIN"/>
    <property type="match status" value="1"/>
</dbReference>
<accession>W5U5P3</accession>
<keyword evidence="9" id="KW-1185">Reference proteome</keyword>
<dbReference type="FunFam" id="1.20.5.170:FF:000002">
    <property type="entry name" value="Type I keratin KA11"/>
    <property type="match status" value="1"/>
</dbReference>
<feature type="coiled-coil region" evidence="5">
    <location>
        <begin position="293"/>
        <end position="373"/>
    </location>
</feature>
<evidence type="ECO:0000256" key="5">
    <source>
        <dbReference type="SAM" id="Coils"/>
    </source>
</evidence>
<keyword evidence="1 4" id="KW-0403">Intermediate filament</keyword>
<dbReference type="GeneTree" id="ENSGT00940000160203"/>
<evidence type="ECO:0000256" key="4">
    <source>
        <dbReference type="RuleBase" id="RU000685"/>
    </source>
</evidence>
<dbReference type="InterPro" id="IPR050405">
    <property type="entry name" value="Intermediate_filament"/>
</dbReference>
<keyword evidence="2 5" id="KW-0175">Coiled coil</keyword>
<evidence type="ECO:0000256" key="6">
    <source>
        <dbReference type="SAM" id="MobiDB-lite"/>
    </source>
</evidence>
<gene>
    <name evidence="8" type="primary">PLST</name>
    <name evidence="10" type="synonym">prph</name>
</gene>
<dbReference type="KEGG" id="ipu:108255234"/>
<sequence length="454" mass="52883">MSHLTSRTSYRRTFGGPTPMSAMPAYTSYSSRYMSPAPASVSTRTFRVRSSAPSVPHVSYDKVDFALADSINQEFRSTRSNEKQELQELNDRFASFIEKVRYLEQQNATLTHELNQYKGKQQQGQSNRASQLCQQEMRELRRQVDLIGKERDQIQVDRDNMAEDLALLKQRLDEETQKRQDAENQLVLFRKDVDDATLARLELERKIESLMDEIEFLKKMHDEEIQDVQVSYETQQMKMEVEATVRPDLTAALRDIRAQYESIATKNMQESEEWYKSKFTDLTDSAKRNADATRQAKQEANEFRRQIQSLSCEIDALKSTNEALLRQMREMEDQFGVEAGNYQDNINRLEEEIHHLKDEMSRHLREYQDLLNVKMALDIEIATYRKLLEGEESRITIPVMNITSMSMRSGDYDLPTDVVHGKKVVIKTVETRDGEVVKESRKEKDTPRDSKESN</sequence>
<dbReference type="InterPro" id="IPR018039">
    <property type="entry name" value="IF_conserved"/>
</dbReference>
<dbReference type="Gene3D" id="1.20.5.1160">
    <property type="entry name" value="Vasodilator-stimulated phosphoprotein"/>
    <property type="match status" value="1"/>
</dbReference>
<dbReference type="AlphaFoldDB" id="W5U5P3"/>
<dbReference type="CTD" id="5630"/>
<organism evidence="8">
    <name type="scientific">Ictalurus punctatus</name>
    <name type="common">Channel catfish</name>
    <name type="synonym">Silurus punctatus</name>
    <dbReference type="NCBI Taxonomy" id="7998"/>
    <lineage>
        <taxon>Eukaryota</taxon>
        <taxon>Metazoa</taxon>
        <taxon>Chordata</taxon>
        <taxon>Craniata</taxon>
        <taxon>Vertebrata</taxon>
        <taxon>Euteleostomi</taxon>
        <taxon>Actinopterygii</taxon>
        <taxon>Neopterygii</taxon>
        <taxon>Teleostei</taxon>
        <taxon>Ostariophysi</taxon>
        <taxon>Siluriformes</taxon>
        <taxon>Ictaluridae</taxon>
        <taxon>Ictalurus</taxon>
    </lineage>
</organism>
<dbReference type="Gene3D" id="1.20.5.170">
    <property type="match status" value="1"/>
</dbReference>
<dbReference type="Proteomes" id="UP000221080">
    <property type="component" value="Chromosome 21"/>
</dbReference>